<evidence type="ECO:0000256" key="5">
    <source>
        <dbReference type="ARBA" id="ARBA00022490"/>
    </source>
</evidence>
<evidence type="ECO:0000256" key="1">
    <source>
        <dbReference type="ARBA" id="ARBA00000903"/>
    </source>
</evidence>
<dbReference type="OrthoDB" id="9778208at2"/>
<keyword evidence="11" id="KW-1185">Reference proteome</keyword>
<comment type="similarity">
    <text evidence="3 9">Belongs to the class I-like SAM-binding methyltransferase superfamily. TPMT family.</text>
</comment>
<keyword evidence="6 9" id="KW-0489">Methyltransferase</keyword>
<name>A0A317MSI0_9GAMM</name>
<dbReference type="GO" id="GO:0032259">
    <property type="term" value="P:methylation"/>
    <property type="evidence" value="ECO:0007669"/>
    <property type="project" value="UniProtKB-KW"/>
</dbReference>
<comment type="caution">
    <text evidence="10">The sequence shown here is derived from an EMBL/GenBank/DDBJ whole genome shotgun (WGS) entry which is preliminary data.</text>
</comment>
<evidence type="ECO:0000313" key="10">
    <source>
        <dbReference type="EMBL" id="PWV60130.1"/>
    </source>
</evidence>
<dbReference type="NCBIfam" id="NF009732">
    <property type="entry name" value="PRK13255.1"/>
    <property type="match status" value="1"/>
</dbReference>
<dbReference type="EC" id="2.1.1.67" evidence="4 9"/>
<reference evidence="10 11" key="1">
    <citation type="submission" date="2018-05" db="EMBL/GenBank/DDBJ databases">
        <title>Genomic Encyclopedia of Type Strains, Phase IV (KMG-IV): sequencing the most valuable type-strain genomes for metagenomic binning, comparative biology and taxonomic classification.</title>
        <authorList>
            <person name="Goeker M."/>
        </authorList>
    </citation>
    <scope>NUCLEOTIDE SEQUENCE [LARGE SCALE GENOMIC DNA]</scope>
    <source>
        <strain evidence="10 11">DSM 23606</strain>
    </source>
</reference>
<evidence type="ECO:0000256" key="3">
    <source>
        <dbReference type="ARBA" id="ARBA00008145"/>
    </source>
</evidence>
<dbReference type="PANTHER" id="PTHR10259:SF11">
    <property type="entry name" value="THIOPURINE S-METHYLTRANSFERASE"/>
    <property type="match status" value="1"/>
</dbReference>
<dbReference type="HAMAP" id="MF_00812">
    <property type="entry name" value="Thiopur_methtran"/>
    <property type="match status" value="1"/>
</dbReference>
<dbReference type="EMBL" id="QGTJ01000008">
    <property type="protein sequence ID" value="PWV60130.1"/>
    <property type="molecule type" value="Genomic_DNA"/>
</dbReference>
<dbReference type="FunFam" id="3.40.50.150:FF:000101">
    <property type="entry name" value="Thiopurine S-methyltransferase"/>
    <property type="match status" value="1"/>
</dbReference>
<feature type="binding site" evidence="9">
    <location>
        <position position="10"/>
    </location>
    <ligand>
        <name>S-adenosyl-L-methionine</name>
        <dbReference type="ChEBI" id="CHEBI:59789"/>
    </ligand>
</feature>
<feature type="binding site" evidence="9">
    <location>
        <position position="45"/>
    </location>
    <ligand>
        <name>S-adenosyl-L-methionine</name>
        <dbReference type="ChEBI" id="CHEBI:59789"/>
    </ligand>
</feature>
<dbReference type="Pfam" id="PF05724">
    <property type="entry name" value="TPMT"/>
    <property type="match status" value="1"/>
</dbReference>
<dbReference type="GO" id="GO:0008119">
    <property type="term" value="F:thiopurine S-methyltransferase activity"/>
    <property type="evidence" value="ECO:0007669"/>
    <property type="project" value="UniProtKB-UniRule"/>
</dbReference>
<sequence>MQPGFWHDKWERRDIGFHQSVPNELLRAHWPALGLKSGERVFVPLAGKSLDMLWLAGEGLRVLGVELSSLACEAFFAENGLTPTRREEGAFTRWSCAEIELLCGDVFALESAQLADVQGIYDRAALIALPPEMRRRYVEHLSGALPAAVRMLLITLDYEQSERQGPPFAVSADEVRALYAGWDLSCLQTVDLLERDPRYRERGLSRISDCAWRVCRS</sequence>
<dbReference type="Proteomes" id="UP000246569">
    <property type="component" value="Unassembled WGS sequence"/>
</dbReference>
<feature type="binding site" evidence="9">
    <location>
        <position position="123"/>
    </location>
    <ligand>
        <name>S-adenosyl-L-methionine</name>
        <dbReference type="ChEBI" id="CHEBI:59789"/>
    </ligand>
</feature>
<comment type="catalytic activity">
    <reaction evidence="1 9">
        <text>S-adenosyl-L-methionine + a thiopurine = S-adenosyl-L-homocysteine + a thiopurine S-methylether.</text>
        <dbReference type="EC" id="2.1.1.67"/>
    </reaction>
</comment>
<feature type="binding site" evidence="9">
    <location>
        <position position="66"/>
    </location>
    <ligand>
        <name>S-adenosyl-L-methionine</name>
        <dbReference type="ChEBI" id="CHEBI:59789"/>
    </ligand>
</feature>
<keyword evidence="5 9" id="KW-0963">Cytoplasm</keyword>
<dbReference type="InterPro" id="IPR025835">
    <property type="entry name" value="Thiopurine_S-MeTrfase"/>
</dbReference>
<gene>
    <name evidence="9" type="primary">tpm</name>
    <name evidence="10" type="ORF">C7443_10859</name>
</gene>
<dbReference type="InterPro" id="IPR008854">
    <property type="entry name" value="TPMT"/>
</dbReference>
<evidence type="ECO:0000256" key="9">
    <source>
        <dbReference type="HAMAP-Rule" id="MF_00812"/>
    </source>
</evidence>
<evidence type="ECO:0000256" key="6">
    <source>
        <dbReference type="ARBA" id="ARBA00022603"/>
    </source>
</evidence>
<dbReference type="InterPro" id="IPR022474">
    <property type="entry name" value="Thiopur_S-MeTfrase_Se/Te_detox"/>
</dbReference>
<comment type="subcellular location">
    <subcellularLocation>
        <location evidence="2 9">Cytoplasm</location>
    </subcellularLocation>
</comment>
<keyword evidence="8 9" id="KW-0949">S-adenosyl-L-methionine</keyword>
<dbReference type="PROSITE" id="PS51585">
    <property type="entry name" value="SAM_MT_TPMT"/>
    <property type="match status" value="1"/>
</dbReference>
<dbReference type="RefSeq" id="WP_110019239.1">
    <property type="nucleotide sequence ID" value="NZ_QGTJ01000008.1"/>
</dbReference>
<dbReference type="SUPFAM" id="SSF53335">
    <property type="entry name" value="S-adenosyl-L-methionine-dependent methyltransferases"/>
    <property type="match status" value="1"/>
</dbReference>
<evidence type="ECO:0000256" key="8">
    <source>
        <dbReference type="ARBA" id="ARBA00022691"/>
    </source>
</evidence>
<evidence type="ECO:0000256" key="4">
    <source>
        <dbReference type="ARBA" id="ARBA00011905"/>
    </source>
</evidence>
<dbReference type="AlphaFoldDB" id="A0A317MSI0"/>
<dbReference type="PANTHER" id="PTHR10259">
    <property type="entry name" value="THIOPURINE S-METHYLTRANSFERASE"/>
    <property type="match status" value="1"/>
</dbReference>
<dbReference type="NCBIfam" id="TIGR03840">
    <property type="entry name" value="TMPT_Se_Te"/>
    <property type="match status" value="1"/>
</dbReference>
<proteinExistence type="inferred from homology"/>
<accession>A0A317MSI0</accession>
<dbReference type="InterPro" id="IPR029063">
    <property type="entry name" value="SAM-dependent_MTases_sf"/>
</dbReference>
<dbReference type="GO" id="GO:0010038">
    <property type="term" value="P:response to metal ion"/>
    <property type="evidence" value="ECO:0007669"/>
    <property type="project" value="InterPro"/>
</dbReference>
<dbReference type="PIRSF" id="PIRSF023956">
    <property type="entry name" value="Thiopurine_S-methyltransferase"/>
    <property type="match status" value="1"/>
</dbReference>
<evidence type="ECO:0000256" key="7">
    <source>
        <dbReference type="ARBA" id="ARBA00022679"/>
    </source>
</evidence>
<dbReference type="GO" id="GO:0005737">
    <property type="term" value="C:cytoplasm"/>
    <property type="evidence" value="ECO:0007669"/>
    <property type="project" value="UniProtKB-SubCell"/>
</dbReference>
<organism evidence="10 11">
    <name type="scientific">Plasticicumulans acidivorans</name>
    <dbReference type="NCBI Taxonomy" id="886464"/>
    <lineage>
        <taxon>Bacteria</taxon>
        <taxon>Pseudomonadati</taxon>
        <taxon>Pseudomonadota</taxon>
        <taxon>Gammaproteobacteria</taxon>
        <taxon>Candidatus Competibacteraceae</taxon>
        <taxon>Plasticicumulans</taxon>
    </lineage>
</organism>
<evidence type="ECO:0000256" key="2">
    <source>
        <dbReference type="ARBA" id="ARBA00004496"/>
    </source>
</evidence>
<evidence type="ECO:0000313" key="11">
    <source>
        <dbReference type="Proteomes" id="UP000246569"/>
    </source>
</evidence>
<dbReference type="Gene3D" id="3.40.50.150">
    <property type="entry name" value="Vaccinia Virus protein VP39"/>
    <property type="match status" value="1"/>
</dbReference>
<keyword evidence="7 9" id="KW-0808">Transferase</keyword>
<protein>
    <recommendedName>
        <fullName evidence="4 9">Thiopurine S-methyltransferase</fullName>
        <ecNumber evidence="4 9">2.1.1.67</ecNumber>
    </recommendedName>
    <alternativeName>
        <fullName evidence="9">Thiopurine methyltransferase</fullName>
    </alternativeName>
</protein>